<organism evidence="2 3">
    <name type="scientific">Cirrhinus molitorella</name>
    <name type="common">mud carp</name>
    <dbReference type="NCBI Taxonomy" id="172907"/>
    <lineage>
        <taxon>Eukaryota</taxon>
        <taxon>Metazoa</taxon>
        <taxon>Chordata</taxon>
        <taxon>Craniata</taxon>
        <taxon>Vertebrata</taxon>
        <taxon>Euteleostomi</taxon>
        <taxon>Actinopterygii</taxon>
        <taxon>Neopterygii</taxon>
        <taxon>Teleostei</taxon>
        <taxon>Ostariophysi</taxon>
        <taxon>Cypriniformes</taxon>
        <taxon>Cyprinidae</taxon>
        <taxon>Labeoninae</taxon>
        <taxon>Labeonini</taxon>
        <taxon>Cirrhinus</taxon>
    </lineage>
</organism>
<gene>
    <name evidence="2" type="ORF">QQF64_018400</name>
</gene>
<dbReference type="EMBL" id="JAYMGO010000022">
    <property type="protein sequence ID" value="KAL1250604.1"/>
    <property type="molecule type" value="Genomic_DNA"/>
</dbReference>
<protein>
    <recommendedName>
        <fullName evidence="1">SPRY-associated domain-containing protein</fullName>
    </recommendedName>
</protein>
<accession>A0ABR3LFX6</accession>
<dbReference type="InterPro" id="IPR006574">
    <property type="entry name" value="PRY"/>
</dbReference>
<keyword evidence="3" id="KW-1185">Reference proteome</keyword>
<evidence type="ECO:0000313" key="3">
    <source>
        <dbReference type="Proteomes" id="UP001558613"/>
    </source>
</evidence>
<feature type="domain" description="SPRY-associated" evidence="1">
    <location>
        <begin position="20"/>
        <end position="39"/>
    </location>
</feature>
<evidence type="ECO:0000313" key="2">
    <source>
        <dbReference type="EMBL" id="KAL1250604.1"/>
    </source>
</evidence>
<dbReference type="Proteomes" id="UP001558613">
    <property type="component" value="Unassembled WGS sequence"/>
</dbReference>
<feature type="non-terminal residue" evidence="2">
    <location>
        <position position="1"/>
    </location>
</feature>
<dbReference type="Gene3D" id="2.60.120.920">
    <property type="match status" value="1"/>
</dbReference>
<reference evidence="2 3" key="1">
    <citation type="submission" date="2023-09" db="EMBL/GenBank/DDBJ databases">
        <authorList>
            <person name="Wang M."/>
        </authorList>
    </citation>
    <scope>NUCLEOTIDE SEQUENCE [LARGE SCALE GENOMIC DNA]</scope>
    <source>
        <strain evidence="2">GT-2023</strain>
        <tissue evidence="2">Liver</tissue>
    </source>
</reference>
<dbReference type="InterPro" id="IPR043136">
    <property type="entry name" value="B30.2/SPRY_sf"/>
</dbReference>
<dbReference type="Pfam" id="PF13765">
    <property type="entry name" value="PRY"/>
    <property type="match status" value="1"/>
</dbReference>
<proteinExistence type="predicted"/>
<name>A0ABR3LFX6_9TELE</name>
<dbReference type="SUPFAM" id="SSF49899">
    <property type="entry name" value="Concanavalin A-like lectins/glucanases"/>
    <property type="match status" value="1"/>
</dbReference>
<comment type="caution">
    <text evidence="2">The sequence shown here is derived from an EMBL/GenBank/DDBJ whole genome shotgun (WGS) entry which is preliminary data.</text>
</comment>
<evidence type="ECO:0000259" key="1">
    <source>
        <dbReference type="Pfam" id="PF13765"/>
    </source>
</evidence>
<sequence>VDHGGESRITAGLKKYACFLTLDPNTAHTYLSLSEENKKRAMRPHLALPNGITLVDCAVCT</sequence>
<dbReference type="InterPro" id="IPR013320">
    <property type="entry name" value="ConA-like_dom_sf"/>
</dbReference>